<dbReference type="SUPFAM" id="SSF49503">
    <property type="entry name" value="Cupredoxins"/>
    <property type="match status" value="3"/>
</dbReference>
<dbReference type="Gene3D" id="2.60.40.420">
    <property type="entry name" value="Cupredoxins - blue copper proteins"/>
    <property type="match status" value="3"/>
</dbReference>
<evidence type="ECO:0000256" key="4">
    <source>
        <dbReference type="ARBA" id="ARBA00023008"/>
    </source>
</evidence>
<keyword evidence="4" id="KW-0186">Copper</keyword>
<dbReference type="Pfam" id="PF07732">
    <property type="entry name" value="Cu-oxidase_3"/>
    <property type="match status" value="1"/>
</dbReference>
<dbReference type="InterPro" id="IPR002355">
    <property type="entry name" value="Cu_oxidase_Cu_BS"/>
</dbReference>
<dbReference type="CDD" id="cd13884">
    <property type="entry name" value="CuRO_2_tcLCC_insect_like"/>
    <property type="match status" value="1"/>
</dbReference>
<dbReference type="InterPro" id="IPR008972">
    <property type="entry name" value="Cupredoxin"/>
</dbReference>
<keyword evidence="2" id="KW-0479">Metal-binding</keyword>
<evidence type="ECO:0000256" key="1">
    <source>
        <dbReference type="ARBA" id="ARBA00010609"/>
    </source>
</evidence>
<comment type="caution">
    <text evidence="8">The sequence shown here is derived from an EMBL/GenBank/DDBJ whole genome shotgun (WGS) entry which is preliminary data.</text>
</comment>
<evidence type="ECO:0000259" key="5">
    <source>
        <dbReference type="Pfam" id="PF00394"/>
    </source>
</evidence>
<gene>
    <name evidence="8" type="ORF">PLOB_00021380</name>
</gene>
<dbReference type="PROSITE" id="PS00080">
    <property type="entry name" value="MULTICOPPER_OXIDASE2"/>
    <property type="match status" value="1"/>
</dbReference>
<keyword evidence="9" id="KW-1185">Reference proteome</keyword>
<organism evidence="8 9">
    <name type="scientific">Porites lobata</name>
    <dbReference type="NCBI Taxonomy" id="104759"/>
    <lineage>
        <taxon>Eukaryota</taxon>
        <taxon>Metazoa</taxon>
        <taxon>Cnidaria</taxon>
        <taxon>Anthozoa</taxon>
        <taxon>Hexacorallia</taxon>
        <taxon>Scleractinia</taxon>
        <taxon>Fungiina</taxon>
        <taxon>Poritidae</taxon>
        <taxon>Porites</taxon>
    </lineage>
</organism>
<dbReference type="InterPro" id="IPR033138">
    <property type="entry name" value="Cu_oxidase_CS"/>
</dbReference>
<dbReference type="PROSITE" id="PS00079">
    <property type="entry name" value="MULTICOPPER_OXIDASE1"/>
    <property type="match status" value="1"/>
</dbReference>
<dbReference type="PANTHER" id="PTHR11709:SF394">
    <property type="entry name" value="FI03373P-RELATED"/>
    <property type="match status" value="1"/>
</dbReference>
<dbReference type="Proteomes" id="UP001159405">
    <property type="component" value="Unassembled WGS sequence"/>
</dbReference>
<protein>
    <recommendedName>
        <fullName evidence="10">Laccase</fullName>
    </recommendedName>
</protein>
<comment type="similarity">
    <text evidence="1">Belongs to the multicopper oxidase family.</text>
</comment>
<reference evidence="8 9" key="1">
    <citation type="submission" date="2022-05" db="EMBL/GenBank/DDBJ databases">
        <authorList>
            <consortium name="Genoscope - CEA"/>
            <person name="William W."/>
        </authorList>
    </citation>
    <scope>NUCLEOTIDE SEQUENCE [LARGE SCALE GENOMIC DNA]</scope>
</reference>
<feature type="domain" description="Plastocyanin-like" evidence="6">
    <location>
        <begin position="589"/>
        <end position="747"/>
    </location>
</feature>
<evidence type="ECO:0008006" key="10">
    <source>
        <dbReference type="Google" id="ProtNLM"/>
    </source>
</evidence>
<dbReference type="InterPro" id="IPR001117">
    <property type="entry name" value="Cu-oxidase_2nd"/>
</dbReference>
<dbReference type="Pfam" id="PF07731">
    <property type="entry name" value="Cu-oxidase_2"/>
    <property type="match status" value="1"/>
</dbReference>
<proteinExistence type="inferred from homology"/>
<name>A0ABN8NK68_9CNID</name>
<feature type="domain" description="Plastocyanin-like" evidence="7">
    <location>
        <begin position="176"/>
        <end position="284"/>
    </location>
</feature>
<accession>A0ABN8NK68</accession>
<dbReference type="PANTHER" id="PTHR11709">
    <property type="entry name" value="MULTI-COPPER OXIDASE"/>
    <property type="match status" value="1"/>
</dbReference>
<feature type="non-terminal residue" evidence="8">
    <location>
        <position position="765"/>
    </location>
</feature>
<keyword evidence="3" id="KW-0560">Oxidoreductase</keyword>
<dbReference type="Pfam" id="PF00394">
    <property type="entry name" value="Cu-oxidase"/>
    <property type="match status" value="1"/>
</dbReference>
<evidence type="ECO:0000256" key="2">
    <source>
        <dbReference type="ARBA" id="ARBA00022723"/>
    </source>
</evidence>
<dbReference type="CDD" id="cd13858">
    <property type="entry name" value="CuRO_1_tcLCC2_insect_like"/>
    <property type="match status" value="1"/>
</dbReference>
<dbReference type="InterPro" id="IPR045087">
    <property type="entry name" value="Cu-oxidase_fam"/>
</dbReference>
<dbReference type="InterPro" id="IPR011706">
    <property type="entry name" value="Cu-oxidase_C"/>
</dbReference>
<dbReference type="EMBL" id="CALNXK010000025">
    <property type="protein sequence ID" value="CAH3112549.1"/>
    <property type="molecule type" value="Genomic_DNA"/>
</dbReference>
<feature type="domain" description="Plastocyanin-like" evidence="5">
    <location>
        <begin position="336"/>
        <end position="461"/>
    </location>
</feature>
<evidence type="ECO:0000259" key="7">
    <source>
        <dbReference type="Pfam" id="PF07732"/>
    </source>
</evidence>
<evidence type="ECO:0000259" key="6">
    <source>
        <dbReference type="Pfam" id="PF07731"/>
    </source>
</evidence>
<sequence length="765" mass="86979">METNRKYERELNFANRFQITKCVSFSDIKEIHLQAHNGRNEKWYIASISTFAKTGEEQYMDLTSDPHLNKWLGPHGTTDIKLTRSLKDILNCEYGNPTCECMEHEKVCIFNLEVDEIRTFTSYQKLSVDEPTGIAMRGSQGVIYYFDENGIPLPLHKDRQCATQDKSKCTSPQFVDGKTYRLAIAVNGQIPGPTLIVHEGQTVEVHVHNNLTTEGISIHWHGMHQRGTPWMDGVGQVTQCQIGPSSSFSYVYTASPAGTFWYHSHSGAQRTDGFFGGLIVKERPSKMRELRDTLQSLNFYPGKPLGDVPTPDDFLRRYNSTRSFEEGEVGPVPYFSGIINGKGRHADVPYSKTRLSIFTVEPQKTYRFRLIGAQGLYAYKFSIDGHKLTVVATDGYWIMPKDNVDYIIIHSGERYDFLLSATNTRRKDYWIRAETLEIDPNRKGPPYRSLGHVAEAILHYKQHGDSTNPDDNVPSTKYETIKHESPARQCSKYHQCIAVNCPFENFHDSYNTICINVQNLRLLEPTPHNELPNAHPRSSASCPNCRHFINFNFEGGSQTSAVNGRNFIPPSFPPQTQHEEFLKKDTICDLKADCNPSTTDCSCVHVIDIPHKETVQFVLSAIGAYNNAHPIHLHGHTFHVVDVGYPEYDPQTGFIRPEGHNKKIYCDDVSCTKKDCDKKRCTKPRWAREPVQLFIDQKTIRKDTVIVPAGGYVVINFISDNPGQWFLHCHIEVHQLEGMALIVNEASEEQHKLQPPTEMNKCGDF</sequence>
<evidence type="ECO:0000313" key="8">
    <source>
        <dbReference type="EMBL" id="CAH3112549.1"/>
    </source>
</evidence>
<evidence type="ECO:0000313" key="9">
    <source>
        <dbReference type="Proteomes" id="UP001159405"/>
    </source>
</evidence>
<evidence type="ECO:0000256" key="3">
    <source>
        <dbReference type="ARBA" id="ARBA00023002"/>
    </source>
</evidence>
<dbReference type="InterPro" id="IPR011707">
    <property type="entry name" value="Cu-oxidase-like_N"/>
</dbReference>
<dbReference type="CDD" id="cd13905">
    <property type="entry name" value="CuRO_3_tcLLC2_insect_like"/>
    <property type="match status" value="1"/>
</dbReference>